<keyword evidence="1" id="KW-0378">Hydrolase</keyword>
<dbReference type="STRING" id="177437.HRM2_26610"/>
<dbReference type="GO" id="GO:0052689">
    <property type="term" value="F:carboxylic ester hydrolase activity"/>
    <property type="evidence" value="ECO:0007669"/>
    <property type="project" value="UniProtKB-ARBA"/>
</dbReference>
<dbReference type="Gene3D" id="3.40.50.1820">
    <property type="entry name" value="alpha/beta hydrolase"/>
    <property type="match status" value="1"/>
</dbReference>
<keyword evidence="4" id="KW-1185">Reference proteome</keyword>
<sequence>MVGRVQINLRYYLFCAIKTRMNIRTQQVRFTSDNMTLHGVLHLPDTINPPVVIGSHGLEGTMDSAKQRLLADLLPGLGIAFLRFDHRGCGKSDGRFENDTSLDLRAADMVAATAHVISLGLTSQRIALFGSSLGGATAIKAWTLLESQEIFPLGAVVCATPLVSRTIKNIPLEGNLHRPALPIEFFEQNLLFDLTRSAGSIHHLLVFHGGKDEVVPVENAHRLFDLALDPKELVIHPNGGHRMSDPEHQKDFTRRTALWFKHCLLA</sequence>
<evidence type="ECO:0000313" key="4">
    <source>
        <dbReference type="Proteomes" id="UP000000442"/>
    </source>
</evidence>
<evidence type="ECO:0000259" key="2">
    <source>
        <dbReference type="Pfam" id="PF00326"/>
    </source>
</evidence>
<dbReference type="Proteomes" id="UP000000442">
    <property type="component" value="Chromosome"/>
</dbReference>
<dbReference type="InterPro" id="IPR029058">
    <property type="entry name" value="AB_hydrolase_fold"/>
</dbReference>
<dbReference type="PANTHER" id="PTHR22946:SF9">
    <property type="entry name" value="POLYKETIDE TRANSFERASE AF380"/>
    <property type="match status" value="1"/>
</dbReference>
<dbReference type="GO" id="GO:0006508">
    <property type="term" value="P:proteolysis"/>
    <property type="evidence" value="ECO:0007669"/>
    <property type="project" value="InterPro"/>
</dbReference>
<dbReference type="EMBL" id="CP001087">
    <property type="protein sequence ID" value="ACN15755.1"/>
    <property type="molecule type" value="Genomic_DNA"/>
</dbReference>
<dbReference type="SUPFAM" id="SSF53474">
    <property type="entry name" value="alpha/beta-Hydrolases"/>
    <property type="match status" value="1"/>
</dbReference>
<organism evidence="3 4">
    <name type="scientific">Desulforapulum autotrophicum (strain ATCC 43914 / DSM 3382 / VKM B-1955 / HRM2)</name>
    <name type="common">Desulfobacterium autotrophicum</name>
    <dbReference type="NCBI Taxonomy" id="177437"/>
    <lineage>
        <taxon>Bacteria</taxon>
        <taxon>Pseudomonadati</taxon>
        <taxon>Thermodesulfobacteriota</taxon>
        <taxon>Desulfobacteria</taxon>
        <taxon>Desulfobacterales</taxon>
        <taxon>Desulfobacteraceae</taxon>
        <taxon>Desulforapulum</taxon>
    </lineage>
</organism>
<dbReference type="InterPro" id="IPR050261">
    <property type="entry name" value="FrsA_esterase"/>
</dbReference>
<name>C0QI19_DESAH</name>
<dbReference type="PANTHER" id="PTHR22946">
    <property type="entry name" value="DIENELACTONE HYDROLASE DOMAIN-CONTAINING PROTEIN-RELATED"/>
    <property type="match status" value="1"/>
</dbReference>
<feature type="domain" description="Peptidase S9 prolyl oligopeptidase catalytic" evidence="2">
    <location>
        <begin position="73"/>
        <end position="264"/>
    </location>
</feature>
<dbReference type="KEGG" id="dat:HRM2_26610"/>
<reference evidence="3 4" key="1">
    <citation type="journal article" date="2009" name="Environ. Microbiol.">
        <title>Genome sequence of Desulfobacterium autotrophicum HRM2, a marine sulfate reducer oxidizing organic carbon completely to carbon dioxide.</title>
        <authorList>
            <person name="Strittmatter A.W."/>
            <person name="Liesegang H."/>
            <person name="Rabus R."/>
            <person name="Decker I."/>
            <person name="Amann J."/>
            <person name="Andres S."/>
            <person name="Henne A."/>
            <person name="Fricke W.F."/>
            <person name="Martinez-Arias R."/>
            <person name="Bartels D."/>
            <person name="Goesmann A."/>
            <person name="Krause L."/>
            <person name="Puehler A."/>
            <person name="Klenk H.P."/>
            <person name="Richter M."/>
            <person name="Schuler M."/>
            <person name="Gloeckner F.O."/>
            <person name="Meyerdierks A."/>
            <person name="Gottschalk G."/>
            <person name="Amann R."/>
        </authorList>
    </citation>
    <scope>NUCLEOTIDE SEQUENCE [LARGE SCALE GENOMIC DNA]</scope>
    <source>
        <strain evidence="4">ATCC 43914 / DSM 3382 / HRM2</strain>
    </source>
</reference>
<dbReference type="AlphaFoldDB" id="C0QI19"/>
<accession>C0QI19</accession>
<dbReference type="InterPro" id="IPR001375">
    <property type="entry name" value="Peptidase_S9_cat"/>
</dbReference>
<dbReference type="Pfam" id="PF00326">
    <property type="entry name" value="Peptidase_S9"/>
    <property type="match status" value="1"/>
</dbReference>
<gene>
    <name evidence="3" type="ordered locus">HRM2_26610</name>
</gene>
<evidence type="ECO:0000256" key="1">
    <source>
        <dbReference type="ARBA" id="ARBA00022801"/>
    </source>
</evidence>
<evidence type="ECO:0000313" key="3">
    <source>
        <dbReference type="EMBL" id="ACN15755.1"/>
    </source>
</evidence>
<proteinExistence type="predicted"/>
<dbReference type="eggNOG" id="COG1073">
    <property type="taxonomic scope" value="Bacteria"/>
</dbReference>
<protein>
    <submittedName>
        <fullName evidence="3">CinA</fullName>
    </submittedName>
</protein>
<dbReference type="HOGENOM" id="CLU_048353_3_3_7"/>
<dbReference type="GO" id="GO:0008236">
    <property type="term" value="F:serine-type peptidase activity"/>
    <property type="evidence" value="ECO:0007669"/>
    <property type="project" value="InterPro"/>
</dbReference>